<dbReference type="Proteomes" id="UP000256817">
    <property type="component" value="Unassembled WGS sequence"/>
</dbReference>
<reference evidence="4 5" key="1">
    <citation type="submission" date="2018-11" db="EMBL/GenBank/DDBJ databases">
        <title>Draft genome sequences of proposed Pectobacterium aquaticum sp. nov. isolated in France from fresh water.</title>
        <authorList>
            <person name="Pedron J."/>
            <person name="Barny M.A."/>
        </authorList>
    </citation>
    <scope>NUCLEOTIDE SEQUENCE [LARGE SCALE GENOMIC DNA]</scope>
    <source>
        <strain evidence="3 4">A127-S21-F16</strain>
        <strain evidence="2 5">A35-S23-M15</strain>
    </source>
</reference>
<name>A0AA93AIL4_9GAMM</name>
<feature type="domain" description="DUF4325" evidence="1">
    <location>
        <begin position="25"/>
        <end position="86"/>
    </location>
</feature>
<dbReference type="EMBL" id="QHJS02000120">
    <property type="protein sequence ID" value="RRO11305.1"/>
    <property type="molecule type" value="Genomic_DNA"/>
</dbReference>
<organism evidence="3 4">
    <name type="scientific">Pectobacterium aquaticum</name>
    <dbReference type="NCBI Taxonomy" id="2204145"/>
    <lineage>
        <taxon>Bacteria</taxon>
        <taxon>Pseudomonadati</taxon>
        <taxon>Pseudomonadota</taxon>
        <taxon>Gammaproteobacteria</taxon>
        <taxon>Enterobacterales</taxon>
        <taxon>Pectobacteriaceae</taxon>
        <taxon>Pectobacterium</taxon>
    </lineage>
</organism>
<dbReference type="EMBL" id="QHJW02000051">
    <property type="protein sequence ID" value="RRO05034.1"/>
    <property type="molecule type" value="Genomic_DNA"/>
</dbReference>
<dbReference type="AlphaFoldDB" id="A0AA93AIL4"/>
<evidence type="ECO:0000313" key="5">
    <source>
        <dbReference type="Proteomes" id="UP000256817"/>
    </source>
</evidence>
<evidence type="ECO:0000313" key="3">
    <source>
        <dbReference type="EMBL" id="RRO11305.1"/>
    </source>
</evidence>
<evidence type="ECO:0000259" key="1">
    <source>
        <dbReference type="Pfam" id="PF14213"/>
    </source>
</evidence>
<gene>
    <name evidence="3" type="ORF">DMB84_020090</name>
    <name evidence="2" type="ORF">DMB85_017970</name>
</gene>
<sequence length="111" mass="12595">MIKILIAEKFSKTPFGRFASDSPNSAERFRKEYLVPAFQGKEQDVEIDFSGISLGIGSSFLEEAFGGLVRKEGLSKERIMRNLRIKSPLPIYEQQIKKFVENAKPEVGKVR</sequence>
<dbReference type="InterPro" id="IPR025474">
    <property type="entry name" value="DUF4325"/>
</dbReference>
<accession>A0AA93AIL4</accession>
<proteinExistence type="predicted"/>
<dbReference type="Proteomes" id="UP000256540">
    <property type="component" value="Unassembled WGS sequence"/>
</dbReference>
<protein>
    <submittedName>
        <fullName evidence="3">DUF4325 domain-containing protein</fullName>
    </submittedName>
</protein>
<comment type="caution">
    <text evidence="3">The sequence shown here is derived from an EMBL/GenBank/DDBJ whole genome shotgun (WGS) entry which is preliminary data.</text>
</comment>
<evidence type="ECO:0000313" key="4">
    <source>
        <dbReference type="Proteomes" id="UP000256540"/>
    </source>
</evidence>
<dbReference type="Pfam" id="PF14213">
    <property type="entry name" value="DUF4325"/>
    <property type="match status" value="1"/>
</dbReference>
<evidence type="ECO:0000313" key="2">
    <source>
        <dbReference type="EMBL" id="RRO05034.1"/>
    </source>
</evidence>
<keyword evidence="5" id="KW-1185">Reference proteome</keyword>